<accession>F9QAR3</accession>
<proteinExistence type="predicted"/>
<dbReference type="AlphaFoldDB" id="F9QAR3"/>
<reference evidence="1 2" key="1">
    <citation type="submission" date="2011-07" db="EMBL/GenBank/DDBJ databases">
        <authorList>
            <person name="Harkins D.M."/>
            <person name="Madupu R."/>
            <person name="Durkin A.S."/>
            <person name="Torralba M."/>
            <person name="Methe B."/>
            <person name="Sutton G.G."/>
            <person name="Nelson K.E."/>
        </authorList>
    </citation>
    <scope>NUCLEOTIDE SEQUENCE [LARGE SCALE GENOMIC DNA]</scope>
    <source>
        <strain evidence="1 2">HK 85</strain>
    </source>
</reference>
<sequence>MRELYNQEKRYSIVVKLANKILEYKNNIDSKFIDEVIYWCCLSLARQRDKEVLNRVQGINGIEHDFILGFYYRMVGKYNKALERLKSVLSKDINHFRAKRELVQVYLNIEEYDLAYNYAKQSYELDSLNPYNIQGYLRCVIKKKNIDNKDLLINKLLDSLKNNSHKKADEMYLTSKAQYIYYIKENYEEAIDEIDEAIIKYRNSIYPILVKLEIITNQENINYEMLNDTINEINESFSKDSDVFKKIMYIYSKILVILNYDLDKVKAEDYFNREKFGLPDSVIEKIQKLF</sequence>
<dbReference type="Proteomes" id="UP000006235">
    <property type="component" value="Unassembled WGS sequence"/>
</dbReference>
<comment type="caution">
    <text evidence="1">The sequence shown here is derived from an EMBL/GenBank/DDBJ whole genome shotgun (WGS) entry which is preliminary data.</text>
</comment>
<dbReference type="RefSeq" id="WP_007243159.1">
    <property type="nucleotide sequence ID" value="NZ_AFUV01000017.1"/>
</dbReference>
<dbReference type="Gene3D" id="1.25.40.10">
    <property type="entry name" value="Tetratricopeptide repeat domain"/>
    <property type="match status" value="1"/>
</dbReference>
<dbReference type="InterPro" id="IPR011990">
    <property type="entry name" value="TPR-like_helical_dom_sf"/>
</dbReference>
<name>F9QAR3_9PAST</name>
<dbReference type="SUPFAM" id="SSF48452">
    <property type="entry name" value="TPR-like"/>
    <property type="match status" value="1"/>
</dbReference>
<dbReference type="EMBL" id="AFUV01000017">
    <property type="protein sequence ID" value="EGV05325.1"/>
    <property type="molecule type" value="Genomic_DNA"/>
</dbReference>
<protein>
    <submittedName>
        <fullName evidence="1">Conserved domain protein</fullName>
    </submittedName>
</protein>
<organism evidence="1 2">
    <name type="scientific">Haemophilus pittmaniae HK 85</name>
    <dbReference type="NCBI Taxonomy" id="1035188"/>
    <lineage>
        <taxon>Bacteria</taxon>
        <taxon>Pseudomonadati</taxon>
        <taxon>Pseudomonadota</taxon>
        <taxon>Gammaproteobacteria</taxon>
        <taxon>Pasteurellales</taxon>
        <taxon>Pasteurellaceae</taxon>
        <taxon>Haemophilus</taxon>
    </lineage>
</organism>
<evidence type="ECO:0000313" key="1">
    <source>
        <dbReference type="EMBL" id="EGV05325.1"/>
    </source>
</evidence>
<evidence type="ECO:0000313" key="2">
    <source>
        <dbReference type="Proteomes" id="UP000006235"/>
    </source>
</evidence>
<dbReference type="STRING" id="1035188.HMPREF9952_1206"/>
<gene>
    <name evidence="1" type="ORF">HMPREF9952_1206</name>
</gene>